<evidence type="ECO:0000313" key="1">
    <source>
        <dbReference type="EMBL" id="GMN69718.1"/>
    </source>
</evidence>
<sequence length="77" mass="8838">MVEKILDEFAVAIYKLNGDAKNAFLLAVENRQPHVYNLLLDRRIIRVSVFRQVDNLAAQLAKHRPWLIPGISAPQMQ</sequence>
<proteinExistence type="predicted"/>
<reference evidence="1" key="1">
    <citation type="submission" date="2023-07" db="EMBL/GenBank/DDBJ databases">
        <title>draft genome sequence of fig (Ficus carica).</title>
        <authorList>
            <person name="Takahashi T."/>
            <person name="Nishimura K."/>
        </authorList>
    </citation>
    <scope>NUCLEOTIDE SEQUENCE</scope>
</reference>
<protein>
    <submittedName>
        <fullName evidence="1">Uncharacterized protein</fullName>
    </submittedName>
</protein>
<dbReference type="AlphaFoldDB" id="A0AA88E9H5"/>
<comment type="caution">
    <text evidence="1">The sequence shown here is derived from an EMBL/GenBank/DDBJ whole genome shotgun (WGS) entry which is preliminary data.</text>
</comment>
<evidence type="ECO:0000313" key="2">
    <source>
        <dbReference type="Proteomes" id="UP001187192"/>
    </source>
</evidence>
<dbReference type="EMBL" id="BTGU01000915">
    <property type="protein sequence ID" value="GMN69718.1"/>
    <property type="molecule type" value="Genomic_DNA"/>
</dbReference>
<dbReference type="Proteomes" id="UP001187192">
    <property type="component" value="Unassembled WGS sequence"/>
</dbReference>
<organism evidence="1 2">
    <name type="scientific">Ficus carica</name>
    <name type="common">Common fig</name>
    <dbReference type="NCBI Taxonomy" id="3494"/>
    <lineage>
        <taxon>Eukaryota</taxon>
        <taxon>Viridiplantae</taxon>
        <taxon>Streptophyta</taxon>
        <taxon>Embryophyta</taxon>
        <taxon>Tracheophyta</taxon>
        <taxon>Spermatophyta</taxon>
        <taxon>Magnoliopsida</taxon>
        <taxon>eudicotyledons</taxon>
        <taxon>Gunneridae</taxon>
        <taxon>Pentapetalae</taxon>
        <taxon>rosids</taxon>
        <taxon>fabids</taxon>
        <taxon>Rosales</taxon>
        <taxon>Moraceae</taxon>
        <taxon>Ficeae</taxon>
        <taxon>Ficus</taxon>
    </lineage>
</organism>
<gene>
    <name evidence="1" type="ORF">TIFTF001_038765</name>
</gene>
<accession>A0AA88E9H5</accession>
<name>A0AA88E9H5_FICCA</name>
<keyword evidence="2" id="KW-1185">Reference proteome</keyword>